<keyword evidence="1" id="KW-1133">Transmembrane helix</keyword>
<protein>
    <recommendedName>
        <fullName evidence="4">ABC transporter permease</fullName>
    </recommendedName>
</protein>
<feature type="transmembrane region" description="Helical" evidence="1">
    <location>
        <begin position="149"/>
        <end position="169"/>
    </location>
</feature>
<sequence>MRRLRYYIRLWNGYQRISLLMVTQYPADTVIWILSMLLREASAFLGVVTIANVAGGFGRWNLYELCLLFSMCAIIEAIGQSFFDNIWGINYHVKDGLLDVYMIRPASVFIQLLGERFHYQAVISMTAYIGLMIYSMVHLGIGLGIGTLFFLLEFLICGTAVNSGIYLIFNSLNFWLIQGNDLPVLVQTCREFAKYPLSVFPSMIGCFFTFIIPFGFVGYYPAAYLTGKSGNWVLFAMPVCALTIGLIGSVIWRTGIRGYESTGN</sequence>
<dbReference type="RefSeq" id="WP_039909682.1">
    <property type="nucleotide sequence ID" value="NZ_CP036170.1"/>
</dbReference>
<dbReference type="EMBL" id="CP036170">
    <property type="protein sequence ID" value="QBF72892.1"/>
    <property type="molecule type" value="Genomic_DNA"/>
</dbReference>
<feature type="transmembrane region" description="Helical" evidence="1">
    <location>
        <begin position="200"/>
        <end position="220"/>
    </location>
</feature>
<keyword evidence="3" id="KW-1185">Reference proteome</keyword>
<proteinExistence type="predicted"/>
<name>A0A494WEK0_CLOS5</name>
<dbReference type="Proteomes" id="UP000289664">
    <property type="component" value="Chromosome"/>
</dbReference>
<gene>
    <name evidence="2" type="ORF">HDCHBGLK_00237</name>
</gene>
<evidence type="ECO:0000313" key="3">
    <source>
        <dbReference type="Proteomes" id="UP000289664"/>
    </source>
</evidence>
<dbReference type="Pfam" id="PF06182">
    <property type="entry name" value="ABC2_membrane_6"/>
    <property type="match status" value="1"/>
</dbReference>
<keyword evidence="1" id="KW-0812">Transmembrane</keyword>
<evidence type="ECO:0000256" key="1">
    <source>
        <dbReference type="SAM" id="Phobius"/>
    </source>
</evidence>
<dbReference type="PANTHER" id="PTHR36833:SF1">
    <property type="entry name" value="INTEGRAL MEMBRANE TRANSPORT PROTEIN"/>
    <property type="match status" value="1"/>
</dbReference>
<accession>A0A494WEK0</accession>
<evidence type="ECO:0008006" key="4">
    <source>
        <dbReference type="Google" id="ProtNLM"/>
    </source>
</evidence>
<keyword evidence="1" id="KW-0472">Membrane</keyword>
<dbReference type="OrthoDB" id="9788195at2"/>
<evidence type="ECO:0000313" key="2">
    <source>
        <dbReference type="EMBL" id="QBF72892.1"/>
    </source>
</evidence>
<dbReference type="GeneID" id="62694481"/>
<reference evidence="2 3" key="1">
    <citation type="journal article" date="2019" name="Appl. Environ. Microbiol.">
        <title>Clostridium scindens ATCC 35704: integration of nutritional requirements, the complete genome sequence, and global transcriptional responses to bile acids.</title>
        <authorList>
            <person name="Devendran S."/>
            <person name="Shrestha R."/>
            <person name="Alves J.M.P."/>
            <person name="Wolf P.G."/>
            <person name="Ly L."/>
            <person name="Hernandez A.G."/>
            <person name="Mendez-Garcia C."/>
            <person name="Inboden A."/>
            <person name="Wiley J."/>
            <person name="Paul O."/>
            <person name="Allen A."/>
            <person name="Springer E."/>
            <person name="Wright C.L."/>
            <person name="Fields C.J."/>
            <person name="Daniel S.L."/>
            <person name="Ridlon J.M."/>
        </authorList>
    </citation>
    <scope>NUCLEOTIDE SEQUENCE [LARGE SCALE GENOMIC DNA]</scope>
    <source>
        <strain evidence="2 3">ATCC 35704</strain>
    </source>
</reference>
<dbReference type="KEGG" id="csci:HDCHBGLK_00237"/>
<feature type="transmembrane region" description="Helical" evidence="1">
    <location>
        <begin position="232"/>
        <end position="252"/>
    </location>
</feature>
<dbReference type="AlphaFoldDB" id="A0A494WEK0"/>
<organism evidence="2 3">
    <name type="scientific">Clostridium scindens (strain ATCC 35704 / DSM 5676 / VPI 13733 / 19)</name>
    <dbReference type="NCBI Taxonomy" id="411468"/>
    <lineage>
        <taxon>Bacteria</taxon>
        <taxon>Bacillati</taxon>
        <taxon>Bacillota</taxon>
        <taxon>Clostridia</taxon>
        <taxon>Lachnospirales</taxon>
        <taxon>Lachnospiraceae</taxon>
    </lineage>
</organism>
<dbReference type="InterPro" id="IPR010390">
    <property type="entry name" value="ABC-2_transporter-like"/>
</dbReference>
<dbReference type="PANTHER" id="PTHR36833">
    <property type="entry name" value="SLR0610 PROTEIN-RELATED"/>
    <property type="match status" value="1"/>
</dbReference>